<proteinExistence type="predicted"/>
<dbReference type="GO" id="GO:0005524">
    <property type="term" value="F:ATP binding"/>
    <property type="evidence" value="ECO:0007669"/>
    <property type="project" value="InterPro"/>
</dbReference>
<dbReference type="AlphaFoldDB" id="S7RBT8"/>
<dbReference type="PROSITE" id="PS00109">
    <property type="entry name" value="PROTEIN_KINASE_TYR"/>
    <property type="match status" value="1"/>
</dbReference>
<sequence>MSLFPPSLFISGVRMGTFASFGGGFADVHQGEWKGLAVAVKRLRVFDDDPEEKRERIRKALFREALIWRTLKHRNILPLLGVDMTTGSAPFLMISPWMANGNIVQYVTASFDPTMSADAMLREVAAGLEYLHSQGLVHGDIRGTNVLVDQDLRPRISDFGLAHLCDMTQTSNGGGSVRWMAPELHDPRAFGLEHSVRSRQSDVFAFGMLCIEVATGQPPFSDLRTDGAAFLAIIRGERPNRPEGERSMSEMLWGWASSCWTHQPSARPSINELMEDTCCAG</sequence>
<dbReference type="GeneID" id="19309004"/>
<feature type="domain" description="Protein kinase" evidence="1">
    <location>
        <begin position="14"/>
        <end position="281"/>
    </location>
</feature>
<dbReference type="SUPFAM" id="SSF56112">
    <property type="entry name" value="Protein kinase-like (PK-like)"/>
    <property type="match status" value="1"/>
</dbReference>
<name>S7RBT8_GLOTA</name>
<reference evidence="2 3" key="1">
    <citation type="journal article" date="2012" name="Science">
        <title>The Paleozoic origin of enzymatic lignin decomposition reconstructed from 31 fungal genomes.</title>
        <authorList>
            <person name="Floudas D."/>
            <person name="Binder M."/>
            <person name="Riley R."/>
            <person name="Barry K."/>
            <person name="Blanchette R.A."/>
            <person name="Henrissat B."/>
            <person name="Martinez A.T."/>
            <person name="Otillar R."/>
            <person name="Spatafora J.W."/>
            <person name="Yadav J.S."/>
            <person name="Aerts A."/>
            <person name="Benoit I."/>
            <person name="Boyd A."/>
            <person name="Carlson A."/>
            <person name="Copeland A."/>
            <person name="Coutinho P.M."/>
            <person name="de Vries R.P."/>
            <person name="Ferreira P."/>
            <person name="Findley K."/>
            <person name="Foster B."/>
            <person name="Gaskell J."/>
            <person name="Glotzer D."/>
            <person name="Gorecki P."/>
            <person name="Heitman J."/>
            <person name="Hesse C."/>
            <person name="Hori C."/>
            <person name="Igarashi K."/>
            <person name="Jurgens J.A."/>
            <person name="Kallen N."/>
            <person name="Kersten P."/>
            <person name="Kohler A."/>
            <person name="Kuees U."/>
            <person name="Kumar T.K.A."/>
            <person name="Kuo A."/>
            <person name="LaButti K."/>
            <person name="Larrondo L.F."/>
            <person name="Lindquist E."/>
            <person name="Ling A."/>
            <person name="Lombard V."/>
            <person name="Lucas S."/>
            <person name="Lundell T."/>
            <person name="Martin R."/>
            <person name="McLaughlin D.J."/>
            <person name="Morgenstern I."/>
            <person name="Morin E."/>
            <person name="Murat C."/>
            <person name="Nagy L.G."/>
            <person name="Nolan M."/>
            <person name="Ohm R.A."/>
            <person name="Patyshakuliyeva A."/>
            <person name="Rokas A."/>
            <person name="Ruiz-Duenas F.J."/>
            <person name="Sabat G."/>
            <person name="Salamov A."/>
            <person name="Samejima M."/>
            <person name="Schmutz J."/>
            <person name="Slot J.C."/>
            <person name="St John F."/>
            <person name="Stenlid J."/>
            <person name="Sun H."/>
            <person name="Sun S."/>
            <person name="Syed K."/>
            <person name="Tsang A."/>
            <person name="Wiebenga A."/>
            <person name="Young D."/>
            <person name="Pisabarro A."/>
            <person name="Eastwood D.C."/>
            <person name="Martin F."/>
            <person name="Cullen D."/>
            <person name="Grigoriev I.V."/>
            <person name="Hibbett D.S."/>
        </authorList>
    </citation>
    <scope>NUCLEOTIDE SEQUENCE [LARGE SCALE GENOMIC DNA]</scope>
    <source>
        <strain evidence="2 3">ATCC 11539</strain>
    </source>
</reference>
<evidence type="ECO:0000313" key="3">
    <source>
        <dbReference type="Proteomes" id="UP000030669"/>
    </source>
</evidence>
<dbReference type="Proteomes" id="UP000030669">
    <property type="component" value="Unassembled WGS sequence"/>
</dbReference>
<keyword evidence="2" id="KW-0808">Transferase</keyword>
<gene>
    <name evidence="2" type="ORF">GLOTRDRAFT_80700</name>
</gene>
<dbReference type="InterPro" id="IPR000719">
    <property type="entry name" value="Prot_kinase_dom"/>
</dbReference>
<dbReference type="HOGENOM" id="CLU_000288_7_18_1"/>
<organism evidence="2 3">
    <name type="scientific">Gloeophyllum trabeum (strain ATCC 11539 / FP-39264 / Madison 617)</name>
    <name type="common">Brown rot fungus</name>
    <dbReference type="NCBI Taxonomy" id="670483"/>
    <lineage>
        <taxon>Eukaryota</taxon>
        <taxon>Fungi</taxon>
        <taxon>Dikarya</taxon>
        <taxon>Basidiomycota</taxon>
        <taxon>Agaricomycotina</taxon>
        <taxon>Agaricomycetes</taxon>
        <taxon>Gloeophyllales</taxon>
        <taxon>Gloeophyllaceae</taxon>
        <taxon>Gloeophyllum</taxon>
    </lineage>
</organism>
<dbReference type="OrthoDB" id="4062651at2759"/>
<dbReference type="PIRSF" id="PIRSF000654">
    <property type="entry name" value="Integrin-linked_kinase"/>
    <property type="match status" value="1"/>
</dbReference>
<dbReference type="OMA" id="YHCANDA"/>
<dbReference type="GO" id="GO:0004674">
    <property type="term" value="F:protein serine/threonine kinase activity"/>
    <property type="evidence" value="ECO:0007669"/>
    <property type="project" value="TreeGrafter"/>
</dbReference>
<evidence type="ECO:0000313" key="2">
    <source>
        <dbReference type="EMBL" id="EPQ51715.1"/>
    </source>
</evidence>
<protein>
    <submittedName>
        <fullName evidence="2">Kinase-like protein</fullName>
    </submittedName>
</protein>
<dbReference type="Pfam" id="PF07714">
    <property type="entry name" value="PK_Tyr_Ser-Thr"/>
    <property type="match status" value="1"/>
</dbReference>
<dbReference type="eggNOG" id="KOG0192">
    <property type="taxonomic scope" value="Eukaryota"/>
</dbReference>
<evidence type="ECO:0000259" key="1">
    <source>
        <dbReference type="PROSITE" id="PS50011"/>
    </source>
</evidence>
<dbReference type="InterPro" id="IPR008266">
    <property type="entry name" value="Tyr_kinase_AS"/>
</dbReference>
<dbReference type="InterPro" id="IPR051681">
    <property type="entry name" value="Ser/Thr_Kinases-Pseudokinases"/>
</dbReference>
<keyword evidence="3" id="KW-1185">Reference proteome</keyword>
<keyword evidence="2" id="KW-0418">Kinase</keyword>
<dbReference type="InterPro" id="IPR001245">
    <property type="entry name" value="Ser-Thr/Tyr_kinase_cat_dom"/>
</dbReference>
<dbReference type="RefSeq" id="XP_007869626.1">
    <property type="nucleotide sequence ID" value="XM_007871435.1"/>
</dbReference>
<dbReference type="EMBL" id="KB469309">
    <property type="protein sequence ID" value="EPQ51715.1"/>
    <property type="molecule type" value="Genomic_DNA"/>
</dbReference>
<accession>S7RBT8</accession>
<dbReference type="PROSITE" id="PS50011">
    <property type="entry name" value="PROTEIN_KINASE_DOM"/>
    <property type="match status" value="1"/>
</dbReference>
<dbReference type="KEGG" id="gtr:GLOTRDRAFT_80700"/>
<dbReference type="STRING" id="670483.S7RBT8"/>
<dbReference type="InterPro" id="IPR011009">
    <property type="entry name" value="Kinase-like_dom_sf"/>
</dbReference>
<dbReference type="Gene3D" id="1.10.510.10">
    <property type="entry name" value="Transferase(Phosphotransferase) domain 1"/>
    <property type="match status" value="1"/>
</dbReference>
<dbReference type="PANTHER" id="PTHR44329">
    <property type="entry name" value="SERINE/THREONINE-PROTEIN KINASE TNNI3K-RELATED"/>
    <property type="match status" value="1"/>
</dbReference>